<dbReference type="PANTHER" id="PTHR32208">
    <property type="entry name" value="SECRETED PROTEIN-RELATED"/>
    <property type="match status" value="1"/>
</dbReference>
<evidence type="ECO:0000259" key="1">
    <source>
        <dbReference type="Pfam" id="PF07250"/>
    </source>
</evidence>
<proteinExistence type="predicted"/>
<dbReference type="InterPro" id="IPR011043">
    <property type="entry name" value="Gal_Oxase/kelch_b-propeller"/>
</dbReference>
<dbReference type="AlphaFoldDB" id="A0A6A3BAC6"/>
<dbReference type="PANTHER" id="PTHR32208:SF62">
    <property type="entry name" value="OXIDASE, PUTATIVE, EXPRESSED-RELATED"/>
    <property type="match status" value="1"/>
</dbReference>
<name>A0A6A3BAC6_HIBSY</name>
<dbReference type="EMBL" id="VEPZ02000890">
    <property type="protein sequence ID" value="KAE8712638.1"/>
    <property type="molecule type" value="Genomic_DNA"/>
</dbReference>
<dbReference type="SUPFAM" id="SSF50965">
    <property type="entry name" value="Galactose oxidase, central domain"/>
    <property type="match status" value="1"/>
</dbReference>
<sequence>MEETIVFTNRRKLPHAKNMRVGSSKPHEAFIKSTKEAVFDLTDTEPPVVLNQICQFQHSFSQSSSPIYSLPHSNVTLFSPLQPTAAGGSFYKVALASPPCTCNSFETTVWALMVQTDVWCSSGAVTPDGNLVQAGGFNDGERRVRIFSPCSSRTCDWQEIPNGLTARRWYAPSHILPDGRQIIIGGRRQFNYEFIPKSAAANTFNLQFLLETNDFGAENNLYPFVFLNVDGNLFIFANNRAILLDYVKHKVVKKYPKIPGGDHRSYPSTGSAALLPLNNLKRQLSKLKF</sequence>
<gene>
    <name evidence="2" type="ORF">F3Y22_tig00110239pilonHSYRG00202</name>
</gene>
<dbReference type="Gene3D" id="2.130.10.80">
    <property type="entry name" value="Galactose oxidase/kelch, beta-propeller"/>
    <property type="match status" value="1"/>
</dbReference>
<evidence type="ECO:0000313" key="2">
    <source>
        <dbReference type="EMBL" id="KAE8712638.1"/>
    </source>
</evidence>
<evidence type="ECO:0000313" key="3">
    <source>
        <dbReference type="Proteomes" id="UP000436088"/>
    </source>
</evidence>
<dbReference type="Proteomes" id="UP000436088">
    <property type="component" value="Unassembled WGS sequence"/>
</dbReference>
<dbReference type="InterPro" id="IPR037293">
    <property type="entry name" value="Gal_Oxidase_central_sf"/>
</dbReference>
<dbReference type="Pfam" id="PF07250">
    <property type="entry name" value="Glyoxal_oxid_N"/>
    <property type="match status" value="1"/>
</dbReference>
<organism evidence="2 3">
    <name type="scientific">Hibiscus syriacus</name>
    <name type="common">Rose of Sharon</name>
    <dbReference type="NCBI Taxonomy" id="106335"/>
    <lineage>
        <taxon>Eukaryota</taxon>
        <taxon>Viridiplantae</taxon>
        <taxon>Streptophyta</taxon>
        <taxon>Embryophyta</taxon>
        <taxon>Tracheophyta</taxon>
        <taxon>Spermatophyta</taxon>
        <taxon>Magnoliopsida</taxon>
        <taxon>eudicotyledons</taxon>
        <taxon>Gunneridae</taxon>
        <taxon>Pentapetalae</taxon>
        <taxon>rosids</taxon>
        <taxon>malvids</taxon>
        <taxon>Malvales</taxon>
        <taxon>Malvaceae</taxon>
        <taxon>Malvoideae</taxon>
        <taxon>Hibiscus</taxon>
    </lineage>
</organism>
<keyword evidence="3" id="KW-1185">Reference proteome</keyword>
<dbReference type="InterPro" id="IPR009880">
    <property type="entry name" value="Glyoxal_oxidase_N"/>
</dbReference>
<feature type="domain" description="Glyoxal oxidase N-terminal" evidence="1">
    <location>
        <begin position="106"/>
        <end position="282"/>
    </location>
</feature>
<comment type="caution">
    <text evidence="2">The sequence shown here is derived from an EMBL/GenBank/DDBJ whole genome shotgun (WGS) entry which is preliminary data.</text>
</comment>
<accession>A0A6A3BAC6</accession>
<reference evidence="2" key="1">
    <citation type="submission" date="2019-09" db="EMBL/GenBank/DDBJ databases">
        <title>Draft genome information of white flower Hibiscus syriacus.</title>
        <authorList>
            <person name="Kim Y.-M."/>
        </authorList>
    </citation>
    <scope>NUCLEOTIDE SEQUENCE [LARGE SCALE GENOMIC DNA]</scope>
    <source>
        <strain evidence="2">YM2019G1</strain>
    </source>
</reference>
<protein>
    <submittedName>
        <fullName evidence="2">Glyoxal oxidase-related protein</fullName>
    </submittedName>
</protein>